<protein>
    <submittedName>
        <fullName evidence="3">Uncharacterized protein</fullName>
    </submittedName>
</protein>
<dbReference type="AlphaFoldDB" id="A0A836BTY7"/>
<feature type="region of interest" description="Disordered" evidence="2">
    <location>
        <begin position="397"/>
        <end position="447"/>
    </location>
</feature>
<keyword evidence="4" id="KW-1185">Reference proteome</keyword>
<dbReference type="EMBL" id="JAEHOE010000079">
    <property type="protein sequence ID" value="KAG2488845.1"/>
    <property type="molecule type" value="Genomic_DNA"/>
</dbReference>
<reference evidence="3" key="1">
    <citation type="journal article" date="2020" name="bioRxiv">
        <title>Comparative genomics of Chlamydomonas.</title>
        <authorList>
            <person name="Craig R.J."/>
            <person name="Hasan A.R."/>
            <person name="Ness R.W."/>
            <person name="Keightley P.D."/>
        </authorList>
    </citation>
    <scope>NUCLEOTIDE SEQUENCE</scope>
    <source>
        <strain evidence="3">CCAP 11/70</strain>
    </source>
</reference>
<gene>
    <name evidence="3" type="ORF">HYH03_012642</name>
</gene>
<evidence type="ECO:0000256" key="2">
    <source>
        <dbReference type="SAM" id="MobiDB-lite"/>
    </source>
</evidence>
<evidence type="ECO:0000256" key="1">
    <source>
        <dbReference type="ARBA" id="ARBA00022581"/>
    </source>
</evidence>
<dbReference type="PANTHER" id="PTHR13037:SF24">
    <property type="entry name" value="POLYCOMB PROTEIN PCL-RELATED"/>
    <property type="match status" value="1"/>
</dbReference>
<feature type="compositionally biased region" description="Pro residues" evidence="2">
    <location>
        <begin position="418"/>
        <end position="443"/>
    </location>
</feature>
<sequence>MLSALTGRTMRCKLVDPLTGASIGSGGTWVNAIAIDASTPRLASASAVEYLSCDAAAKATALLAIDVAGSSRALAVSIRVPGGGMLRLVSFNTLQVAPGSVAALLTQGVNTACRHPPSPPSPPSPPPPMVPAPPLVPVEWEAYTFCAACLISAVTSGSQRRALQGTAYASAAAAAADASVYEFVRGVVGGLDTTSPVRAIPPDSDLLVLSDEALAAVLEDASASAILSRRLRRASQADTVTAVFLTSGRAASGGGGGADGAGSAATLLQRLAGNNSAARCALIDTNTGNVIGTRSPPAWGASAVEIPHLQDVPAAVRPPRDGSAMEAISCAPGAVQQVARVIGDYKTRSLPQQPLVVDIRPYANGGVLRLIPATLAALHADSVAAALLKGLPDTFGSACPSSPPPVKAKATQPKKPRAPPPQAPARAPPSPPPPALPPPPPPLGTASSVEYGTSACLSRVVAGDDTESQVLLAFLDKYFPASPSSALPASPGPLLVTDSALLLMRSASSQRQFRDLAAWTAQPGVTVTVLLWPDVQSSVTLLSALNGARLRCGLVHPEDGSLVQPGTRFTSTVDVTAAQVVEGVGSVLGIACAAGLAKATVVAAGTGVPLIVHLPLANGNMLRLAAASLAAVAPAVLAADMVTDSSSCEPILVPVLSPPPKRAARQPRSPPPAQQQSCVSVSDAGGAGTVVVLPKRDKDDLSQALRAFLPQGLPSASVITSIVDLPTVDSRSLVMTADLLLQLNAKGQKVVADFAATAGQAVTLLFGKPGSVNSDDVDLSAALDILQLGSAASCTVANRSADDGSVLLINCQLPTALSVNCAREKELAAVVPIATAAGAGRVRIVAAGSLLQSIQSIGDEGALSGDAVGAMLSGYVAGVGARSTVGTRSAELPTDPAWKVDACRSVFGPCVDEPDDSPPYIVSEGATYRQSTVDGWHEVVLGIQPLADTLNTSAAYSIMFLTNPVCEGSLLTAGLLLPDEFVSVQIRARPWDFRTEEDRLAAPTNCSAVAVPGIVLTPELAAKPGLKLLLRFSLASACSSLADLCGDYMDG</sequence>
<evidence type="ECO:0000313" key="4">
    <source>
        <dbReference type="Proteomes" id="UP000612055"/>
    </source>
</evidence>
<keyword evidence="1" id="KW-0945">Host-virus interaction</keyword>
<accession>A0A836BTY7</accession>
<feature type="region of interest" description="Disordered" evidence="2">
    <location>
        <begin position="658"/>
        <end position="680"/>
    </location>
</feature>
<organism evidence="3 4">
    <name type="scientific">Edaphochlamys debaryana</name>
    <dbReference type="NCBI Taxonomy" id="47281"/>
    <lineage>
        <taxon>Eukaryota</taxon>
        <taxon>Viridiplantae</taxon>
        <taxon>Chlorophyta</taxon>
        <taxon>core chlorophytes</taxon>
        <taxon>Chlorophyceae</taxon>
        <taxon>CS clade</taxon>
        <taxon>Chlamydomonadales</taxon>
        <taxon>Chlamydomonadales incertae sedis</taxon>
        <taxon>Edaphochlamys</taxon>
    </lineage>
</organism>
<proteinExistence type="predicted"/>
<evidence type="ECO:0000313" key="3">
    <source>
        <dbReference type="EMBL" id="KAG2488845.1"/>
    </source>
</evidence>
<dbReference type="Proteomes" id="UP000612055">
    <property type="component" value="Unassembled WGS sequence"/>
</dbReference>
<comment type="caution">
    <text evidence="3">The sequence shown here is derived from an EMBL/GenBank/DDBJ whole genome shotgun (WGS) entry which is preliminary data.</text>
</comment>
<dbReference type="PANTHER" id="PTHR13037">
    <property type="entry name" value="FORMIN"/>
    <property type="match status" value="1"/>
</dbReference>
<name>A0A836BTY7_9CHLO</name>